<dbReference type="PANTHER" id="PTHR12233">
    <property type="entry name" value="VACUOLAR PROTEIN SORTING 26 RELATED"/>
    <property type="match status" value="1"/>
</dbReference>
<evidence type="ECO:0000313" key="2">
    <source>
        <dbReference type="Ensembl" id="ENSGMOP00000050448.1"/>
    </source>
</evidence>
<organism evidence="2 3">
    <name type="scientific">Gadus morhua</name>
    <name type="common">Atlantic cod</name>
    <dbReference type="NCBI Taxonomy" id="8049"/>
    <lineage>
        <taxon>Eukaryota</taxon>
        <taxon>Metazoa</taxon>
        <taxon>Chordata</taxon>
        <taxon>Craniata</taxon>
        <taxon>Vertebrata</taxon>
        <taxon>Euteleostomi</taxon>
        <taxon>Actinopterygii</taxon>
        <taxon>Neopterygii</taxon>
        <taxon>Teleostei</taxon>
        <taxon>Neoteleostei</taxon>
        <taxon>Acanthomorphata</taxon>
        <taxon>Zeiogadaria</taxon>
        <taxon>Gadariae</taxon>
        <taxon>Gadiformes</taxon>
        <taxon>Gadoidei</taxon>
        <taxon>Gadidae</taxon>
        <taxon>Gadus</taxon>
    </lineage>
</organism>
<dbReference type="Gene3D" id="2.60.40.640">
    <property type="match status" value="2"/>
</dbReference>
<name>A0A8C5BXR5_GADMO</name>
<dbReference type="Pfam" id="PF03643">
    <property type="entry name" value="Vps26"/>
    <property type="match status" value="1"/>
</dbReference>
<dbReference type="InterPro" id="IPR014752">
    <property type="entry name" value="Arrestin-like_C"/>
</dbReference>
<evidence type="ECO:0000256" key="1">
    <source>
        <dbReference type="ARBA" id="ARBA00009100"/>
    </source>
</evidence>
<protein>
    <submittedName>
        <fullName evidence="2">VPS26 endosomal protein sorting factor C</fullName>
    </submittedName>
</protein>
<comment type="similarity">
    <text evidence="1">Belongs to the VPS26 family.</text>
</comment>
<dbReference type="GeneTree" id="ENSGT00950000183064"/>
<sequence>MSITLDIRLKRANKVYHEGEVLAGVVVLASKEAVQHQGISLTMEGVVNLQLSSKSVGVFEAFYNSVKPIQLINSNIEVAKAGRIPGGKTEIPFEFPLSTKGNKVLYETYHGVFVNIQYILRCDMKRSLLAKDLSRTFEFMVHCQRSLLPRFQIRGHLNATNCVITEPLTGELMVENSQVAIKSIELQLVRVETCGCAEGYARDATEIQNIQIAEGDVCHGLSIPIYMVFPRLFTCPTLETTNFKVEFEVNVVIVLHDDHLITENFPLKLCRV</sequence>
<accession>A0A8C5BXR5</accession>
<proteinExistence type="inferred from homology"/>
<evidence type="ECO:0000313" key="3">
    <source>
        <dbReference type="Proteomes" id="UP000694546"/>
    </source>
</evidence>
<reference evidence="2" key="2">
    <citation type="submission" date="2025-09" db="UniProtKB">
        <authorList>
            <consortium name="Ensembl"/>
        </authorList>
    </citation>
    <scope>IDENTIFICATION</scope>
</reference>
<gene>
    <name evidence="2" type="primary">VPS26C</name>
</gene>
<reference evidence="2" key="1">
    <citation type="submission" date="2025-08" db="UniProtKB">
        <authorList>
            <consortium name="Ensembl"/>
        </authorList>
    </citation>
    <scope>IDENTIFICATION</scope>
</reference>
<dbReference type="AlphaFoldDB" id="A0A8C5BXR5"/>
<dbReference type="InterPro" id="IPR028934">
    <property type="entry name" value="Vps26-related"/>
</dbReference>
<dbReference type="Proteomes" id="UP000694546">
    <property type="component" value="Chromosome 7"/>
</dbReference>
<dbReference type="GO" id="GO:0006886">
    <property type="term" value="P:intracellular protein transport"/>
    <property type="evidence" value="ECO:0007669"/>
    <property type="project" value="InterPro"/>
</dbReference>
<dbReference type="Ensembl" id="ENSGMOT00000035868.1">
    <property type="protein sequence ID" value="ENSGMOP00000050448.1"/>
    <property type="gene ID" value="ENSGMOG00000008657.2"/>
</dbReference>
<keyword evidence="3" id="KW-1185">Reference proteome</keyword>